<accession>A0A8H4SZZ5</accession>
<dbReference type="EMBL" id="JABFAI010000251">
    <property type="protein sequence ID" value="KAF4948805.1"/>
    <property type="molecule type" value="Genomic_DNA"/>
</dbReference>
<dbReference type="Pfam" id="PF10604">
    <property type="entry name" value="Polyketide_cyc2"/>
    <property type="match status" value="1"/>
</dbReference>
<dbReference type="Gene3D" id="3.30.530.20">
    <property type="match status" value="1"/>
</dbReference>
<gene>
    <name evidence="1" type="ORF">FGADI_9362</name>
</gene>
<dbReference type="OrthoDB" id="5144976at2759"/>
<reference evidence="1" key="1">
    <citation type="journal article" date="2020" name="BMC Genomics">
        <title>Correction to: Identification and distribution of gene clusters required for synthesis of sphingolipid metabolism inhibitors in diverse species of the filamentous fungus Fusarium.</title>
        <authorList>
            <person name="Kim H.S."/>
            <person name="Lohmar J.M."/>
            <person name="Busman M."/>
            <person name="Brown D.W."/>
            <person name="Naumann T.A."/>
            <person name="Divon H.H."/>
            <person name="Lysoe E."/>
            <person name="Uhlig S."/>
            <person name="Proctor R.H."/>
        </authorList>
    </citation>
    <scope>NUCLEOTIDE SEQUENCE</scope>
    <source>
        <strain evidence="1">NRRL 45417</strain>
    </source>
</reference>
<dbReference type="InterPro" id="IPR023393">
    <property type="entry name" value="START-like_dom_sf"/>
</dbReference>
<proteinExistence type="predicted"/>
<protein>
    <recommendedName>
        <fullName evidence="3">Polyketide cyclase</fullName>
    </recommendedName>
</protein>
<comment type="caution">
    <text evidence="1">The sequence shown here is derived from an EMBL/GenBank/DDBJ whole genome shotgun (WGS) entry which is preliminary data.</text>
</comment>
<sequence length="168" mass="18614">MTPVVRTIQVSTPIAANPDSAFALIIDLPGYNDWLPHSTAYKGITEVSDTPIVVGSKYVERSPAGTRYGEVYQLDPAQHHVAFKQPMRLALGLEIQIRVDMKVNEIREESTAGVDNVSSVVDRTVTLEFPWYMLPMAGVIAGQFEEEINRTMTEMKKYLEGLANQGTA</sequence>
<organism evidence="1 2">
    <name type="scientific">Fusarium gaditjirri</name>
    <dbReference type="NCBI Taxonomy" id="282569"/>
    <lineage>
        <taxon>Eukaryota</taxon>
        <taxon>Fungi</taxon>
        <taxon>Dikarya</taxon>
        <taxon>Ascomycota</taxon>
        <taxon>Pezizomycotina</taxon>
        <taxon>Sordariomycetes</taxon>
        <taxon>Hypocreomycetidae</taxon>
        <taxon>Hypocreales</taxon>
        <taxon>Nectriaceae</taxon>
        <taxon>Fusarium</taxon>
        <taxon>Fusarium nisikadoi species complex</taxon>
    </lineage>
</organism>
<dbReference type="SUPFAM" id="SSF55961">
    <property type="entry name" value="Bet v1-like"/>
    <property type="match status" value="1"/>
</dbReference>
<dbReference type="AlphaFoldDB" id="A0A8H4SZZ5"/>
<dbReference type="CDD" id="cd07812">
    <property type="entry name" value="SRPBCC"/>
    <property type="match status" value="1"/>
</dbReference>
<dbReference type="Proteomes" id="UP000604273">
    <property type="component" value="Unassembled WGS sequence"/>
</dbReference>
<reference evidence="1" key="2">
    <citation type="submission" date="2020-05" db="EMBL/GenBank/DDBJ databases">
        <authorList>
            <person name="Kim H.-S."/>
            <person name="Proctor R.H."/>
            <person name="Brown D.W."/>
        </authorList>
    </citation>
    <scope>NUCLEOTIDE SEQUENCE</scope>
    <source>
        <strain evidence="1">NRRL 45417</strain>
    </source>
</reference>
<evidence type="ECO:0000313" key="1">
    <source>
        <dbReference type="EMBL" id="KAF4948805.1"/>
    </source>
</evidence>
<dbReference type="InterPro" id="IPR019587">
    <property type="entry name" value="Polyketide_cyclase/dehydratase"/>
</dbReference>
<evidence type="ECO:0000313" key="2">
    <source>
        <dbReference type="Proteomes" id="UP000604273"/>
    </source>
</evidence>
<evidence type="ECO:0008006" key="3">
    <source>
        <dbReference type="Google" id="ProtNLM"/>
    </source>
</evidence>
<name>A0A8H4SZZ5_9HYPO</name>
<keyword evidence="2" id="KW-1185">Reference proteome</keyword>